<dbReference type="PANTHER" id="PTHR42939">
    <property type="entry name" value="ABC TRANSPORTER ATP-BINDING PROTEIN ALBC-RELATED"/>
    <property type="match status" value="1"/>
</dbReference>
<dbReference type="InterPro" id="IPR027417">
    <property type="entry name" value="P-loop_NTPase"/>
</dbReference>
<dbReference type="eggNOG" id="COG1131">
    <property type="taxonomic scope" value="Bacteria"/>
</dbReference>
<dbReference type="CDD" id="cd03230">
    <property type="entry name" value="ABC_DR_subfamily_A"/>
    <property type="match status" value="1"/>
</dbReference>
<dbReference type="InterPro" id="IPR051782">
    <property type="entry name" value="ABC_Transporter_VariousFunc"/>
</dbReference>
<dbReference type="InterPro" id="IPR003593">
    <property type="entry name" value="AAA+_ATPase"/>
</dbReference>
<dbReference type="Pfam" id="PF00005">
    <property type="entry name" value="ABC_tran"/>
    <property type="match status" value="1"/>
</dbReference>
<dbReference type="Gene3D" id="3.40.50.300">
    <property type="entry name" value="P-loop containing nucleotide triphosphate hydrolases"/>
    <property type="match status" value="1"/>
</dbReference>
<dbReference type="SMART" id="SM00382">
    <property type="entry name" value="AAA"/>
    <property type="match status" value="1"/>
</dbReference>
<dbReference type="HOGENOM" id="CLU_000604_1_2_9"/>
<dbReference type="STRING" id="697281.Mahau_1612"/>
<keyword evidence="1" id="KW-0813">Transport</keyword>
<keyword evidence="3" id="KW-0067">ATP-binding</keyword>
<reference evidence="6" key="1">
    <citation type="submission" date="2010-11" db="EMBL/GenBank/DDBJ databases">
        <title>The complete genome of Mahella australiensis DSM 15567.</title>
        <authorList>
            <consortium name="US DOE Joint Genome Institute (JGI-PGF)"/>
            <person name="Lucas S."/>
            <person name="Copeland A."/>
            <person name="Lapidus A."/>
            <person name="Bruce D."/>
            <person name="Goodwin L."/>
            <person name="Pitluck S."/>
            <person name="Kyrpides N."/>
            <person name="Mavromatis K."/>
            <person name="Pagani I."/>
            <person name="Ivanova N."/>
            <person name="Teshima H."/>
            <person name="Brettin T."/>
            <person name="Detter J.C."/>
            <person name="Han C."/>
            <person name="Tapia R."/>
            <person name="Land M."/>
            <person name="Hauser L."/>
            <person name="Markowitz V."/>
            <person name="Cheng J.-F."/>
            <person name="Hugenholtz P."/>
            <person name="Woyke T."/>
            <person name="Wu D."/>
            <person name="Spring S."/>
            <person name="Pukall R."/>
            <person name="Steenblock K."/>
            <person name="Schneider S."/>
            <person name="Klenk H.-P."/>
            <person name="Eisen J.A."/>
        </authorList>
    </citation>
    <scope>NUCLEOTIDE SEQUENCE [LARGE SCALE GENOMIC DNA]</scope>
    <source>
        <strain evidence="6">DSM 15567 / CIP 107919 / 50-1 BON</strain>
    </source>
</reference>
<reference evidence="5 6" key="2">
    <citation type="journal article" date="2011" name="Stand. Genomic Sci.">
        <title>Complete genome sequence of Mahella australiensis type strain (50-1 BON).</title>
        <authorList>
            <person name="Sikorski J."/>
            <person name="Teshima H."/>
            <person name="Nolan M."/>
            <person name="Lucas S."/>
            <person name="Hammon N."/>
            <person name="Deshpande S."/>
            <person name="Cheng J.F."/>
            <person name="Pitluck S."/>
            <person name="Liolios K."/>
            <person name="Pagani I."/>
            <person name="Ivanova N."/>
            <person name="Huntemann M."/>
            <person name="Mavromatis K."/>
            <person name="Ovchinikova G."/>
            <person name="Pati A."/>
            <person name="Tapia R."/>
            <person name="Han C."/>
            <person name="Goodwin L."/>
            <person name="Chen A."/>
            <person name="Palaniappan K."/>
            <person name="Land M."/>
            <person name="Hauser L."/>
            <person name="Ngatchou-Djao O.D."/>
            <person name="Rohde M."/>
            <person name="Pukall R."/>
            <person name="Spring S."/>
            <person name="Abt B."/>
            <person name="Goker M."/>
            <person name="Detter J.C."/>
            <person name="Woyke T."/>
            <person name="Bristow J."/>
            <person name="Markowitz V."/>
            <person name="Hugenholtz P."/>
            <person name="Eisen J.A."/>
            <person name="Kyrpides N.C."/>
            <person name="Klenk H.P."/>
            <person name="Lapidus A."/>
        </authorList>
    </citation>
    <scope>NUCLEOTIDE SEQUENCE [LARGE SCALE GENOMIC DNA]</scope>
    <source>
        <strain evidence="6">DSM 15567 / CIP 107919 / 50-1 BON</strain>
    </source>
</reference>
<evidence type="ECO:0000256" key="3">
    <source>
        <dbReference type="ARBA" id="ARBA00022840"/>
    </source>
</evidence>
<dbReference type="GO" id="GO:0016887">
    <property type="term" value="F:ATP hydrolysis activity"/>
    <property type="evidence" value="ECO:0007669"/>
    <property type="project" value="InterPro"/>
</dbReference>
<sequence length="231" mass="25782">MGNIVKINNLNMSYGKTAALKNINLELPDDNFIGLLGPNGSGKTTLLKILAGLITYYTGEVHIDGQPVSTYTKSIVSYLPSSPYVNPRLTLEQLINTYASFFPNFSREKANYFFDYLHLAKNTMFSHLSKGLQEQVALSLALSKNSKLYLLDEPFGGIDVSTRDKINDMIVTNYPNNSTFLIVTHEIHDMESLLNYVVFIKNGEILLAKSSDSIRSGNAQSIEGFYKEAFK</sequence>
<keyword evidence="6" id="KW-1185">Reference proteome</keyword>
<dbReference type="GO" id="GO:0005524">
    <property type="term" value="F:ATP binding"/>
    <property type="evidence" value="ECO:0007669"/>
    <property type="project" value="UniProtKB-KW"/>
</dbReference>
<dbReference type="KEGG" id="mas:Mahau_1612"/>
<evidence type="ECO:0000256" key="2">
    <source>
        <dbReference type="ARBA" id="ARBA00022741"/>
    </source>
</evidence>
<dbReference type="RefSeq" id="WP_013781227.1">
    <property type="nucleotide sequence ID" value="NC_015520.1"/>
</dbReference>
<protein>
    <submittedName>
        <fullName evidence="5">ABC transporter related protein</fullName>
    </submittedName>
</protein>
<dbReference type="Proteomes" id="UP000008457">
    <property type="component" value="Chromosome"/>
</dbReference>
<accession>F3ZZ39</accession>
<evidence type="ECO:0000313" key="5">
    <source>
        <dbReference type="EMBL" id="AEE96798.1"/>
    </source>
</evidence>
<gene>
    <name evidence="5" type="ordered locus">Mahau_1612</name>
</gene>
<dbReference type="PROSITE" id="PS50893">
    <property type="entry name" value="ABC_TRANSPORTER_2"/>
    <property type="match status" value="1"/>
</dbReference>
<dbReference type="PANTHER" id="PTHR42939:SF1">
    <property type="entry name" value="ABC TRANSPORTER ATP-BINDING PROTEIN ALBC-RELATED"/>
    <property type="match status" value="1"/>
</dbReference>
<evidence type="ECO:0000259" key="4">
    <source>
        <dbReference type="PROSITE" id="PS50893"/>
    </source>
</evidence>
<evidence type="ECO:0000313" key="6">
    <source>
        <dbReference type="Proteomes" id="UP000008457"/>
    </source>
</evidence>
<dbReference type="EMBL" id="CP002360">
    <property type="protein sequence ID" value="AEE96798.1"/>
    <property type="molecule type" value="Genomic_DNA"/>
</dbReference>
<keyword evidence="2" id="KW-0547">Nucleotide-binding</keyword>
<evidence type="ECO:0000256" key="1">
    <source>
        <dbReference type="ARBA" id="ARBA00022448"/>
    </source>
</evidence>
<dbReference type="InterPro" id="IPR003439">
    <property type="entry name" value="ABC_transporter-like_ATP-bd"/>
</dbReference>
<name>F3ZZ39_MAHA5</name>
<dbReference type="SUPFAM" id="SSF52540">
    <property type="entry name" value="P-loop containing nucleoside triphosphate hydrolases"/>
    <property type="match status" value="1"/>
</dbReference>
<dbReference type="AlphaFoldDB" id="F3ZZ39"/>
<proteinExistence type="predicted"/>
<dbReference type="OrthoDB" id="9801958at2"/>
<organism evidence="5 6">
    <name type="scientific">Mahella australiensis (strain DSM 15567 / CIP 107919 / 50-1 BON)</name>
    <dbReference type="NCBI Taxonomy" id="697281"/>
    <lineage>
        <taxon>Bacteria</taxon>
        <taxon>Bacillati</taxon>
        <taxon>Bacillota</taxon>
        <taxon>Clostridia</taxon>
        <taxon>Thermoanaerobacterales</taxon>
        <taxon>Thermoanaerobacterales Family IV. Incertae Sedis</taxon>
        <taxon>Mahella</taxon>
    </lineage>
</organism>
<feature type="domain" description="ABC transporter" evidence="4">
    <location>
        <begin position="5"/>
        <end position="227"/>
    </location>
</feature>